<evidence type="ECO:0000313" key="10">
    <source>
        <dbReference type="Proteomes" id="UP000306697"/>
    </source>
</evidence>
<keyword evidence="5 7" id="KW-1133">Transmembrane helix</keyword>
<feature type="transmembrane region" description="Helical" evidence="7">
    <location>
        <begin position="195"/>
        <end position="216"/>
    </location>
</feature>
<feature type="transmembrane region" description="Helical" evidence="7">
    <location>
        <begin position="228"/>
        <end position="250"/>
    </location>
</feature>
<dbReference type="GO" id="GO:0005886">
    <property type="term" value="C:plasma membrane"/>
    <property type="evidence" value="ECO:0007669"/>
    <property type="project" value="UniProtKB-SubCell"/>
</dbReference>
<feature type="domain" description="Acyltransferase 3" evidence="8">
    <location>
        <begin position="8"/>
        <end position="354"/>
    </location>
</feature>
<evidence type="ECO:0000259" key="8">
    <source>
        <dbReference type="Pfam" id="PF01757"/>
    </source>
</evidence>
<feature type="transmembrane region" description="Helical" evidence="7">
    <location>
        <begin position="121"/>
        <end position="139"/>
    </location>
</feature>
<reference evidence="9 10" key="1">
    <citation type="submission" date="2019-04" db="EMBL/GenBank/DDBJ databases">
        <title>Genome Announcement To Ensure Probiotic Safety of Bifidobacterium longum subsp infantis UBBI-01.</title>
        <authorList>
            <person name="Sulthana A."/>
            <person name="Lakshmi S.G."/>
            <person name="Madempudi R.S."/>
        </authorList>
    </citation>
    <scope>NUCLEOTIDE SEQUENCE [LARGE SCALE GENOMIC DNA]</scope>
    <source>
        <strain evidence="9 10">UBBI-01</strain>
    </source>
</reference>
<feature type="transmembrane region" description="Helical" evidence="7">
    <location>
        <begin position="40"/>
        <end position="62"/>
    </location>
</feature>
<evidence type="ECO:0000256" key="6">
    <source>
        <dbReference type="ARBA" id="ARBA00023136"/>
    </source>
</evidence>
<feature type="transmembrane region" description="Helical" evidence="7">
    <location>
        <begin position="151"/>
        <end position="175"/>
    </location>
</feature>
<evidence type="ECO:0000256" key="1">
    <source>
        <dbReference type="ARBA" id="ARBA00004651"/>
    </source>
</evidence>
<accession>A0A4S5BAY2</accession>
<evidence type="ECO:0000313" key="9">
    <source>
        <dbReference type="EMBL" id="THJ29049.1"/>
    </source>
</evidence>
<keyword evidence="4 7" id="KW-0812">Transmembrane</keyword>
<evidence type="ECO:0000256" key="3">
    <source>
        <dbReference type="ARBA" id="ARBA00022475"/>
    </source>
</evidence>
<dbReference type="Proteomes" id="UP000306697">
    <property type="component" value="Unassembled WGS sequence"/>
</dbReference>
<dbReference type="AlphaFoldDB" id="A0A4S5BAY2"/>
<dbReference type="EMBL" id="SSWL01000011">
    <property type="protein sequence ID" value="THJ29049.1"/>
    <property type="molecule type" value="Genomic_DNA"/>
</dbReference>
<comment type="subcellular location">
    <subcellularLocation>
        <location evidence="1">Cell membrane</location>
        <topology evidence="1">Multi-pass membrane protein</topology>
    </subcellularLocation>
</comment>
<keyword evidence="3" id="KW-1003">Cell membrane</keyword>
<dbReference type="PANTHER" id="PTHR40074">
    <property type="entry name" value="O-ACETYLTRANSFERASE WECH"/>
    <property type="match status" value="1"/>
</dbReference>
<comment type="caution">
    <text evidence="9">The sequence shown here is derived from an EMBL/GenBank/DDBJ whole genome shotgun (WGS) entry which is preliminary data.</text>
</comment>
<evidence type="ECO:0000256" key="2">
    <source>
        <dbReference type="ARBA" id="ARBA00007400"/>
    </source>
</evidence>
<proteinExistence type="inferred from homology"/>
<keyword evidence="9" id="KW-0808">Transferase</keyword>
<evidence type="ECO:0000256" key="7">
    <source>
        <dbReference type="SAM" id="Phobius"/>
    </source>
</evidence>
<feature type="transmembrane region" description="Helical" evidence="7">
    <location>
        <begin position="7"/>
        <end position="28"/>
    </location>
</feature>
<feature type="transmembrane region" description="Helical" evidence="7">
    <location>
        <begin position="341"/>
        <end position="363"/>
    </location>
</feature>
<dbReference type="GO" id="GO:0009246">
    <property type="term" value="P:enterobacterial common antigen biosynthetic process"/>
    <property type="evidence" value="ECO:0007669"/>
    <property type="project" value="TreeGrafter"/>
</dbReference>
<keyword evidence="6 7" id="KW-0472">Membrane</keyword>
<organism evidence="9 10">
    <name type="scientific">Bifidobacterium longum subsp. infantis</name>
    <dbReference type="NCBI Taxonomy" id="1682"/>
    <lineage>
        <taxon>Bacteria</taxon>
        <taxon>Bacillati</taxon>
        <taxon>Actinomycetota</taxon>
        <taxon>Actinomycetes</taxon>
        <taxon>Bifidobacteriales</taxon>
        <taxon>Bifidobacteriaceae</taxon>
        <taxon>Bifidobacterium</taxon>
    </lineage>
</organism>
<evidence type="ECO:0000256" key="5">
    <source>
        <dbReference type="ARBA" id="ARBA00022989"/>
    </source>
</evidence>
<dbReference type="GO" id="GO:0016413">
    <property type="term" value="F:O-acetyltransferase activity"/>
    <property type="evidence" value="ECO:0007669"/>
    <property type="project" value="TreeGrafter"/>
</dbReference>
<gene>
    <name evidence="9" type="ORF">E6L38_08185</name>
</gene>
<comment type="similarity">
    <text evidence="2">Belongs to the acyltransferase 3 family.</text>
</comment>
<dbReference type="PANTHER" id="PTHR40074:SF2">
    <property type="entry name" value="O-ACETYLTRANSFERASE WECH"/>
    <property type="match status" value="1"/>
</dbReference>
<sequence length="375" mass="41745">MKKKRVIGYDIIKFIAMFLVVMLHYSFYTRYYSRGLTGTLITVLCVVCVPLFFSVNGALLLPRDMDEVKHYRRTLNIIIVVTIWKLLAATFFIFVDGSHPVTAKDLAIFLLGGGFGDYPTGYFWFMNALIAVYLVLPVMKLAFDAEHKIAFNALLVVLTVFTVGKDSLTFILQAVGTMTNRDYASLTSSLGEFCIFGPYGYVLLYVLVGGVIGRHLKRIKAKHSDDALHLLSAISPAKAYIGIALCYVLTLLIQRYQHAAHGTNLTVENGYLLLPTFIATILIVLTVGQVNVQGIWSRIFQVIGMNTFGIYMLHLMGLILLNKLQSLSRFQFTGNMNSVAVTLLNILLCTCVFAACLAVSASLRKIPYIGRLFTL</sequence>
<protein>
    <submittedName>
        <fullName evidence="9">Acyltransferase</fullName>
    </submittedName>
</protein>
<feature type="transmembrane region" description="Helical" evidence="7">
    <location>
        <begin position="74"/>
        <end position="95"/>
    </location>
</feature>
<keyword evidence="9" id="KW-0012">Acyltransferase</keyword>
<dbReference type="Pfam" id="PF01757">
    <property type="entry name" value="Acyl_transf_3"/>
    <property type="match status" value="1"/>
</dbReference>
<evidence type="ECO:0000256" key="4">
    <source>
        <dbReference type="ARBA" id="ARBA00022692"/>
    </source>
</evidence>
<name>A0A4S5BAY2_BIFLI</name>
<feature type="transmembrane region" description="Helical" evidence="7">
    <location>
        <begin position="270"/>
        <end position="287"/>
    </location>
</feature>
<dbReference type="InterPro" id="IPR002656">
    <property type="entry name" value="Acyl_transf_3_dom"/>
</dbReference>
<feature type="transmembrane region" description="Helical" evidence="7">
    <location>
        <begin position="299"/>
        <end position="321"/>
    </location>
</feature>